<keyword evidence="5" id="KW-0830">Ubiquinone</keyword>
<organism evidence="5 6">
    <name type="scientific">Enterococcus canis</name>
    <dbReference type="NCBI Taxonomy" id="214095"/>
    <lineage>
        <taxon>Bacteria</taxon>
        <taxon>Bacillati</taxon>
        <taxon>Bacillota</taxon>
        <taxon>Bacilli</taxon>
        <taxon>Lactobacillales</taxon>
        <taxon>Enterococcaceae</taxon>
        <taxon>Enterococcus</taxon>
    </lineage>
</organism>
<keyword evidence="6" id="KW-1185">Reference proteome</keyword>
<comment type="similarity">
    <text evidence="1">Belongs to the protein kinase superfamily. ADCK protein kinase family.</text>
</comment>
<dbReference type="RefSeq" id="WP_067395028.1">
    <property type="nucleotide sequence ID" value="NZ_JXKH01000006.1"/>
</dbReference>
<reference evidence="5 6" key="1">
    <citation type="submission" date="2014-12" db="EMBL/GenBank/DDBJ databases">
        <title>Draft genome sequences of 29 type strains of Enterococci.</title>
        <authorList>
            <person name="Zhong Z."/>
            <person name="Sun Z."/>
            <person name="Liu W."/>
            <person name="Zhang W."/>
            <person name="Zhang H."/>
        </authorList>
    </citation>
    <scope>NUCLEOTIDE SEQUENCE [LARGE SCALE GENOMIC DNA]</scope>
    <source>
        <strain evidence="5 6">DSM 17029</strain>
    </source>
</reference>
<name>A0A1L8RDT1_9ENTE</name>
<feature type="domain" description="ABC1 atypical kinase-like" evidence="4">
    <location>
        <begin position="158"/>
        <end position="426"/>
    </location>
</feature>
<evidence type="ECO:0000313" key="6">
    <source>
        <dbReference type="Proteomes" id="UP000181884"/>
    </source>
</evidence>
<dbReference type="EMBL" id="JXKH01000006">
    <property type="protein sequence ID" value="OJG17875.1"/>
    <property type="molecule type" value="Genomic_DNA"/>
</dbReference>
<accession>A0A1L8RDT1</accession>
<dbReference type="CDD" id="cd05121">
    <property type="entry name" value="ABC1_ADCK3-like"/>
    <property type="match status" value="1"/>
</dbReference>
<feature type="compositionally biased region" description="Low complexity" evidence="2">
    <location>
        <begin position="38"/>
        <end position="48"/>
    </location>
</feature>
<keyword evidence="3" id="KW-0812">Transmembrane</keyword>
<comment type="caution">
    <text evidence="5">The sequence shown here is derived from an EMBL/GenBank/DDBJ whole genome shotgun (WGS) entry which is preliminary data.</text>
</comment>
<sequence>MKKEEPATTPSEKDLAEPIEASEPAVSAEAKVTPANNEAVADTTAAATTEEEAATETTAKPQLTDAESESKEAPKAERTASAPEATTSAKPKKESQRFREIMRIMRQYKILPRLARQKEPEQVRKGLEALGPTFIKIGQMLSVRTDIMSPEFVQELQKLQDNVAVDPPAVARQTMVQELGRPIEDVFQQFNDVPFASASIGQTHEAVLISGERVAVKLQHPSIQEDIRLDLSLLKRALPLLKIVPDGNVVDAKAVVAEVERSLLSEVDYAHEAANGRKFYEANNNWEIIETPYIYEEYCTSRLLVMEFKKGRPLNQYLSHLADEDPKIKQQLGDVLVRNFIKQVFVDGFFHADPHPGNLLIRSADPLKRNGKDHPDLLSLAFRKGREKPVPYRLVYLDFGMMGRLDQQMVTKLSQVITSLYFKNMRDTGAAILAICQRTGPVDEENFIGELATFLEEYYNLPIGQMDFQLMFMRMIDICSRNNLRMDSAVTMLIKAFATLEGVVEQLDPELSMVQVAIPFAQMYLQEKFDWQSFVRDVGWQALATGKSLPKLPERAVSALDTFNAGQARLNIEVKQKDELFDGAERLVNRLVAGLVLAAVIMGSSMLVEFSPDPTSRFATKLGLFGYGISLLTIIGLVGRALWKRWQNWRKRRRF</sequence>
<evidence type="ECO:0000259" key="4">
    <source>
        <dbReference type="Pfam" id="PF03109"/>
    </source>
</evidence>
<dbReference type="STRING" id="214095.RU97_GL002421"/>
<dbReference type="InterPro" id="IPR050154">
    <property type="entry name" value="UbiB_kinase"/>
</dbReference>
<dbReference type="AlphaFoldDB" id="A0A1L8RDT1"/>
<evidence type="ECO:0000256" key="1">
    <source>
        <dbReference type="ARBA" id="ARBA00009670"/>
    </source>
</evidence>
<dbReference type="Pfam" id="PF03109">
    <property type="entry name" value="ABC1"/>
    <property type="match status" value="1"/>
</dbReference>
<evidence type="ECO:0000256" key="3">
    <source>
        <dbReference type="SAM" id="Phobius"/>
    </source>
</evidence>
<feature type="transmembrane region" description="Helical" evidence="3">
    <location>
        <begin position="587"/>
        <end position="608"/>
    </location>
</feature>
<keyword evidence="3" id="KW-1133">Transmembrane helix</keyword>
<dbReference type="InterPro" id="IPR011009">
    <property type="entry name" value="Kinase-like_dom_sf"/>
</dbReference>
<proteinExistence type="inferred from homology"/>
<keyword evidence="3" id="KW-0472">Membrane</keyword>
<dbReference type="InterPro" id="IPR004147">
    <property type="entry name" value="ABC1_dom"/>
</dbReference>
<feature type="region of interest" description="Disordered" evidence="2">
    <location>
        <begin position="1"/>
        <end position="97"/>
    </location>
</feature>
<feature type="compositionally biased region" description="Basic and acidic residues" evidence="2">
    <location>
        <begin position="68"/>
        <end position="78"/>
    </location>
</feature>
<feature type="transmembrane region" description="Helical" evidence="3">
    <location>
        <begin position="624"/>
        <end position="643"/>
    </location>
</feature>
<dbReference type="SUPFAM" id="SSF56112">
    <property type="entry name" value="Protein kinase-like (PK-like)"/>
    <property type="match status" value="1"/>
</dbReference>
<dbReference type="PANTHER" id="PTHR10566">
    <property type="entry name" value="CHAPERONE-ACTIVITY OF BC1 COMPLEX CABC1 -RELATED"/>
    <property type="match status" value="1"/>
</dbReference>
<protein>
    <submittedName>
        <fullName evidence="5">Ubiquinone biosynthesis protein, ABC1 family</fullName>
    </submittedName>
</protein>
<evidence type="ECO:0000256" key="2">
    <source>
        <dbReference type="SAM" id="MobiDB-lite"/>
    </source>
</evidence>
<feature type="compositionally biased region" description="Basic and acidic residues" evidence="2">
    <location>
        <begin position="1"/>
        <end position="16"/>
    </location>
</feature>
<dbReference type="Proteomes" id="UP000181884">
    <property type="component" value="Unassembled WGS sequence"/>
</dbReference>
<evidence type="ECO:0000313" key="5">
    <source>
        <dbReference type="EMBL" id="OJG17875.1"/>
    </source>
</evidence>
<gene>
    <name evidence="5" type="ORF">RU97_GL002421</name>
</gene>
<dbReference type="PANTHER" id="PTHR10566:SF113">
    <property type="entry name" value="PROTEIN ACTIVITY OF BC1 COMPLEX KINASE 7, CHLOROPLASTIC"/>
    <property type="match status" value="1"/>
</dbReference>